<dbReference type="Gene3D" id="2.40.30.170">
    <property type="match status" value="1"/>
</dbReference>
<evidence type="ECO:0000313" key="6">
    <source>
        <dbReference type="EMBL" id="TCV89278.1"/>
    </source>
</evidence>
<dbReference type="GO" id="GO:0015562">
    <property type="term" value="F:efflux transmembrane transporter activity"/>
    <property type="evidence" value="ECO:0007669"/>
    <property type="project" value="TreeGrafter"/>
</dbReference>
<evidence type="ECO:0000313" key="9">
    <source>
        <dbReference type="Proteomes" id="UP000305526"/>
    </source>
</evidence>
<evidence type="ECO:0000259" key="4">
    <source>
        <dbReference type="Pfam" id="PF25917"/>
    </source>
</evidence>
<dbReference type="GO" id="GO:1990281">
    <property type="term" value="C:efflux pump complex"/>
    <property type="evidence" value="ECO:0007669"/>
    <property type="project" value="TreeGrafter"/>
</dbReference>
<gene>
    <name evidence="6" type="ORF">EDC16_102155</name>
    <name evidence="7" type="ORF">FHQ21_01760</name>
</gene>
<dbReference type="Proteomes" id="UP000305526">
    <property type="component" value="Unassembled WGS sequence"/>
</dbReference>
<dbReference type="InterPro" id="IPR058792">
    <property type="entry name" value="Beta-barrel_RND_2"/>
</dbReference>
<evidence type="ECO:0000256" key="1">
    <source>
        <dbReference type="ARBA" id="ARBA00009477"/>
    </source>
</evidence>
<reference evidence="7 9" key="2">
    <citation type="submission" date="2019-05" db="EMBL/GenBank/DDBJ databases">
        <title>Pasteurellaceae isolates from reptiles.</title>
        <authorList>
            <person name="Bojesen A.M."/>
            <person name="Lund E."/>
        </authorList>
    </citation>
    <scope>NUCLEOTIDE SEQUENCE [LARGE SCALE GENOMIC DNA]</scope>
    <source>
        <strain evidence="7 9">ELNT2x</strain>
    </source>
</reference>
<feature type="coiled-coil region" evidence="2">
    <location>
        <begin position="121"/>
        <end position="172"/>
    </location>
</feature>
<name>A0A4R3YDR9_9PAST</name>
<proteinExistence type="inferred from homology"/>
<dbReference type="FunFam" id="2.40.30.170:FF:000010">
    <property type="entry name" value="Efflux RND transporter periplasmic adaptor subunit"/>
    <property type="match status" value="1"/>
</dbReference>
<dbReference type="RefSeq" id="WP_132965068.1">
    <property type="nucleotide sequence ID" value="NZ_LEKL01000019.1"/>
</dbReference>
<comment type="caution">
    <text evidence="6">The sequence shown here is derived from an EMBL/GenBank/DDBJ whole genome shotgun (WGS) entry which is preliminary data.</text>
</comment>
<evidence type="ECO:0000259" key="5">
    <source>
        <dbReference type="Pfam" id="PF25954"/>
    </source>
</evidence>
<dbReference type="InterPro" id="IPR006143">
    <property type="entry name" value="RND_pump_MFP"/>
</dbReference>
<protein>
    <submittedName>
        <fullName evidence="7">Efflux RND transporter periplasmic adaptor subunit</fullName>
    </submittedName>
    <submittedName>
        <fullName evidence="6">Membrane fusion protein (Multidrug efflux system)</fullName>
    </submittedName>
</protein>
<dbReference type="EMBL" id="SMCP01000002">
    <property type="protein sequence ID" value="TCV89278.1"/>
    <property type="molecule type" value="Genomic_DNA"/>
</dbReference>
<dbReference type="SUPFAM" id="SSF111369">
    <property type="entry name" value="HlyD-like secretion proteins"/>
    <property type="match status" value="1"/>
</dbReference>
<evidence type="ECO:0000313" key="8">
    <source>
        <dbReference type="Proteomes" id="UP000294619"/>
    </source>
</evidence>
<dbReference type="PANTHER" id="PTHR30469:SF11">
    <property type="entry name" value="BLL4320 PROTEIN"/>
    <property type="match status" value="1"/>
</dbReference>
<evidence type="ECO:0000259" key="3">
    <source>
        <dbReference type="Pfam" id="PF25876"/>
    </source>
</evidence>
<dbReference type="NCBIfam" id="TIGR01730">
    <property type="entry name" value="RND_mfp"/>
    <property type="match status" value="1"/>
</dbReference>
<dbReference type="EMBL" id="VDGV01000009">
    <property type="protein sequence ID" value="TNG93332.1"/>
    <property type="molecule type" value="Genomic_DNA"/>
</dbReference>
<dbReference type="Pfam" id="PF25917">
    <property type="entry name" value="BSH_RND"/>
    <property type="match status" value="1"/>
</dbReference>
<dbReference type="InterPro" id="IPR058624">
    <property type="entry name" value="MdtA-like_HH"/>
</dbReference>
<dbReference type="Pfam" id="PF25954">
    <property type="entry name" value="Beta-barrel_RND_2"/>
    <property type="match status" value="1"/>
</dbReference>
<feature type="domain" description="Multidrug resistance protein MdtA-like alpha-helical hairpin" evidence="3">
    <location>
        <begin position="116"/>
        <end position="177"/>
    </location>
</feature>
<dbReference type="InterPro" id="IPR058625">
    <property type="entry name" value="MdtA-like_BSH"/>
</dbReference>
<keyword evidence="2" id="KW-0175">Coiled coil</keyword>
<dbReference type="Gene3D" id="2.40.50.100">
    <property type="match status" value="1"/>
</dbReference>
<dbReference type="Gene3D" id="1.10.287.470">
    <property type="entry name" value="Helix hairpin bin"/>
    <property type="match status" value="1"/>
</dbReference>
<sequence>MSDIQTNKPKRSRSFVMKLVLLIVILAFAAVIGLQIIKSRGMAAYFANMPEAINPVTVTTVQTQQWTPAIEATGIIRPNQGAMLSSQMAGSVKSIFVQAGQHVKKGDLLIELDSDVEKANLAAYQAQLTSVQANYQRYQTLFRSKSVSKSELDNAESSYRALVANIEAAKATIARRQIYAPFDGVTGIIQVNVGQYVTIGQAMVRVEDISTTKIDFSLGQNSLENLFIGQKVTAVVDAFVGETFSAKISAIEPAVTSTSGLIDLQATVEDSRDKLLSGMFARVRVALTTEYDQIVLPQVAIAYNMYGESVYRLTALSEADKEKYADNQNLDKMYRANLVTVNTLERSGIYSHLKSGSLQFGDIIVTGGQQRLSNGSLVVVSDQAGVGTEQPAATPKL</sequence>
<dbReference type="Gene3D" id="2.40.420.20">
    <property type="match status" value="1"/>
</dbReference>
<feature type="domain" description="Multidrug resistance protein MdtA-like barrel-sandwich hybrid" evidence="4">
    <location>
        <begin position="84"/>
        <end position="203"/>
    </location>
</feature>
<organism evidence="6 8">
    <name type="scientific">Testudinibacter aquarius</name>
    <dbReference type="NCBI Taxonomy" id="1524974"/>
    <lineage>
        <taxon>Bacteria</taxon>
        <taxon>Pseudomonadati</taxon>
        <taxon>Pseudomonadota</taxon>
        <taxon>Gammaproteobacteria</taxon>
        <taxon>Pasteurellales</taxon>
        <taxon>Pasteurellaceae</taxon>
        <taxon>Testudinibacter</taxon>
    </lineage>
</organism>
<accession>A0A4R3YDR9</accession>
<keyword evidence="9" id="KW-1185">Reference proteome</keyword>
<dbReference type="PANTHER" id="PTHR30469">
    <property type="entry name" value="MULTIDRUG RESISTANCE PROTEIN MDTA"/>
    <property type="match status" value="1"/>
</dbReference>
<feature type="domain" description="CusB-like beta-barrel" evidence="5">
    <location>
        <begin position="219"/>
        <end position="286"/>
    </location>
</feature>
<reference evidence="6 8" key="1">
    <citation type="submission" date="2019-03" db="EMBL/GenBank/DDBJ databases">
        <title>Genomic Encyclopedia of Type Strains, Phase IV (KMG-IV): sequencing the most valuable type-strain genomes for metagenomic binning, comparative biology and taxonomic classification.</title>
        <authorList>
            <person name="Goeker M."/>
        </authorList>
    </citation>
    <scope>NUCLEOTIDE SEQUENCE [LARGE SCALE GENOMIC DNA]</scope>
    <source>
        <strain evidence="6 8">DSM 28140</strain>
    </source>
</reference>
<dbReference type="Proteomes" id="UP000294619">
    <property type="component" value="Unassembled WGS sequence"/>
</dbReference>
<dbReference type="AlphaFoldDB" id="A0A4R3YDR9"/>
<evidence type="ECO:0000313" key="7">
    <source>
        <dbReference type="EMBL" id="TNG93332.1"/>
    </source>
</evidence>
<dbReference type="Pfam" id="PF25876">
    <property type="entry name" value="HH_MFP_RND"/>
    <property type="match status" value="1"/>
</dbReference>
<evidence type="ECO:0000256" key="2">
    <source>
        <dbReference type="SAM" id="Coils"/>
    </source>
</evidence>
<comment type="similarity">
    <text evidence="1">Belongs to the membrane fusion protein (MFP) (TC 8.A.1) family.</text>
</comment>